<reference evidence="1 2" key="1">
    <citation type="submission" date="2012-04" db="EMBL/GenBank/DDBJ databases">
        <title>The Genome Sequence of Saprolegnia declina VS20.</title>
        <authorList>
            <consortium name="The Broad Institute Genome Sequencing Platform"/>
            <person name="Russ C."/>
            <person name="Nusbaum C."/>
            <person name="Tyler B."/>
            <person name="van West P."/>
            <person name="Dieguez-Uribeondo J."/>
            <person name="de Bruijn I."/>
            <person name="Tripathy S."/>
            <person name="Jiang R."/>
            <person name="Young S.K."/>
            <person name="Zeng Q."/>
            <person name="Gargeya S."/>
            <person name="Fitzgerald M."/>
            <person name="Haas B."/>
            <person name="Abouelleil A."/>
            <person name="Alvarado L."/>
            <person name="Arachchi H.M."/>
            <person name="Berlin A."/>
            <person name="Chapman S.B."/>
            <person name="Goldberg J."/>
            <person name="Griggs A."/>
            <person name="Gujja S."/>
            <person name="Hansen M."/>
            <person name="Howarth C."/>
            <person name="Imamovic A."/>
            <person name="Larimer J."/>
            <person name="McCowen C."/>
            <person name="Montmayeur A."/>
            <person name="Murphy C."/>
            <person name="Neiman D."/>
            <person name="Pearson M."/>
            <person name="Priest M."/>
            <person name="Roberts A."/>
            <person name="Saif S."/>
            <person name="Shea T."/>
            <person name="Sisk P."/>
            <person name="Sykes S."/>
            <person name="Wortman J."/>
            <person name="Nusbaum C."/>
            <person name="Birren B."/>
        </authorList>
    </citation>
    <scope>NUCLEOTIDE SEQUENCE [LARGE SCALE GENOMIC DNA]</scope>
    <source>
        <strain evidence="1 2">VS20</strain>
    </source>
</reference>
<evidence type="ECO:0008006" key="3">
    <source>
        <dbReference type="Google" id="ProtNLM"/>
    </source>
</evidence>
<dbReference type="SUPFAM" id="SSF53448">
    <property type="entry name" value="Nucleotide-diphospho-sugar transferases"/>
    <property type="match status" value="1"/>
</dbReference>
<keyword evidence="2" id="KW-1185">Reference proteome</keyword>
<dbReference type="OrthoDB" id="72977at2759"/>
<dbReference type="PANTHER" id="PTHR11183">
    <property type="entry name" value="GLYCOGENIN SUBFAMILY MEMBER"/>
    <property type="match status" value="1"/>
</dbReference>
<gene>
    <name evidence="1" type="ORF">SDRG_00247</name>
</gene>
<dbReference type="Gene3D" id="3.90.550.10">
    <property type="entry name" value="Spore Coat Polysaccharide Biosynthesis Protein SpsA, Chain A"/>
    <property type="match status" value="1"/>
</dbReference>
<dbReference type="GeneID" id="19940974"/>
<dbReference type="STRING" id="1156394.T0QWC8"/>
<organism evidence="1 2">
    <name type="scientific">Saprolegnia diclina (strain VS20)</name>
    <dbReference type="NCBI Taxonomy" id="1156394"/>
    <lineage>
        <taxon>Eukaryota</taxon>
        <taxon>Sar</taxon>
        <taxon>Stramenopiles</taxon>
        <taxon>Oomycota</taxon>
        <taxon>Saprolegniomycetes</taxon>
        <taxon>Saprolegniales</taxon>
        <taxon>Saprolegniaceae</taxon>
        <taxon>Saprolegnia</taxon>
    </lineage>
</organism>
<sequence length="317" mass="35875">MSAMASRPARSLRLLLLGLLFMATSLLLLYASIVSKSTSEATLLRRRHPSTSLRRDKVAYMLYATDTVTACNALIMAKQIRRLGTPSSIEIVLLVTDKVADATLTALEADGTLTLQLVSPWVQTNAKHSTWSSSLTKLRVFAYYGYDKVIYLDSDAWLHRNLDHLFDLSDAAMFWAPRAYYRPPPTIASTLLVLRPSSKAFAQLQAAVTTQFAAMAVYDMDVLNAMWPDARGVLPSHYVVLNGHLNSNLTLDFDSVDARINATYVTHFSSSPDGSYGKPWRVEKKKMRRQPEWHPRFYALFEAYWQSQELYCPWLHL</sequence>
<dbReference type="InterPro" id="IPR029044">
    <property type="entry name" value="Nucleotide-diphossugar_trans"/>
</dbReference>
<evidence type="ECO:0000313" key="1">
    <source>
        <dbReference type="EMBL" id="EQC42514.1"/>
    </source>
</evidence>
<dbReference type="VEuPathDB" id="FungiDB:SDRG_00247"/>
<dbReference type="EMBL" id="JH767132">
    <property type="protein sequence ID" value="EQC42514.1"/>
    <property type="molecule type" value="Genomic_DNA"/>
</dbReference>
<dbReference type="InParanoid" id="T0QWC8"/>
<proteinExistence type="predicted"/>
<dbReference type="eggNOG" id="KOG1950">
    <property type="taxonomic scope" value="Eukaryota"/>
</dbReference>
<dbReference type="OMA" id="AFNQTDY"/>
<dbReference type="InterPro" id="IPR050587">
    <property type="entry name" value="GNT1/Glycosyltrans_8"/>
</dbReference>
<dbReference type="AlphaFoldDB" id="T0QWC8"/>
<dbReference type="RefSeq" id="XP_008603937.1">
    <property type="nucleotide sequence ID" value="XM_008605715.1"/>
</dbReference>
<dbReference type="Proteomes" id="UP000030762">
    <property type="component" value="Unassembled WGS sequence"/>
</dbReference>
<protein>
    <recommendedName>
        <fullName evidence="3">Hexosyltransferase</fullName>
    </recommendedName>
</protein>
<accession>T0QWC8</accession>
<name>T0QWC8_SAPDV</name>
<evidence type="ECO:0000313" key="2">
    <source>
        <dbReference type="Proteomes" id="UP000030762"/>
    </source>
</evidence>